<gene>
    <name evidence="10" type="ORF">PSAL00342_LOCUS7126</name>
</gene>
<dbReference type="PANTHER" id="PTHR13058:SF19">
    <property type="entry name" value="LD40940P"/>
    <property type="match status" value="1"/>
</dbReference>
<dbReference type="GO" id="GO:0008296">
    <property type="term" value="F:3'-5'-DNA exonuclease activity"/>
    <property type="evidence" value="ECO:0007669"/>
    <property type="project" value="TreeGrafter"/>
</dbReference>
<keyword evidence="2" id="KW-0540">Nuclease</keyword>
<evidence type="ECO:0000256" key="5">
    <source>
        <dbReference type="ARBA" id="ARBA00022839"/>
    </source>
</evidence>
<evidence type="ECO:0000256" key="4">
    <source>
        <dbReference type="ARBA" id="ARBA00022801"/>
    </source>
</evidence>
<feature type="compositionally biased region" description="Polar residues" evidence="8">
    <location>
        <begin position="30"/>
        <end position="41"/>
    </location>
</feature>
<sequence length="537" mass="58635">MLPSTSWRSCVRSASGCGRLVEPGCRQDGPRTTSRGETSPRTRSRAARNASWFAAETSAAPAVPESTIVVVFDLETTGLSTRTDRIVEIAALVYGAKGNASLPRPELQEHFTRLVNPGKAISVEASVITGITEEMLATKPKFGDILPEFMNWVDKHKEASDSEHVLFIAHNGKRFDVPVLRHEMKRNGMQMPNFWVFADSLPLMRNILSSRPGGPERFGLADLVAHFGIPPPEVQHRALDDVKALSKVISALFQNTTPALAKEHAELDQLVVQEFLKHSFLEDGTTTSFAMQASSGDMSIFHQYHNSMHDLGTNGKHSDPYSTVVQDKRSPSVGRMAKHPTELPPAGTSEVSEDKYSAGTKESRVHTGDVYSTSEGASTSERSDGSSSEEGETANSQVPDQTQTSTSHDAESRKEHAVFLAMLSLSQEQRERVLRRVYAATAAKNAKAKDKEKSTNHDPELNGVWSAACNTLPLPSARALCKQRGSLLSIREDTAHIQVDGGAPLLKSFEKIEDHLLTSLESSSGRKLSSVVFTCKF</sequence>
<dbReference type="InterPro" id="IPR012337">
    <property type="entry name" value="RNaseH-like_sf"/>
</dbReference>
<keyword evidence="5" id="KW-0269">Exonuclease</keyword>
<accession>A0A7S3UFY0</accession>
<dbReference type="GO" id="GO:0005737">
    <property type="term" value="C:cytoplasm"/>
    <property type="evidence" value="ECO:0007669"/>
    <property type="project" value="TreeGrafter"/>
</dbReference>
<dbReference type="Gene3D" id="3.30.420.10">
    <property type="entry name" value="Ribonuclease H-like superfamily/Ribonuclease H"/>
    <property type="match status" value="1"/>
</dbReference>
<name>A0A7S3UFY0_9CHLO</name>
<keyword evidence="4" id="KW-0378">Hydrolase</keyword>
<feature type="domain" description="Exonuclease" evidence="9">
    <location>
        <begin position="68"/>
        <end position="258"/>
    </location>
</feature>
<dbReference type="GO" id="GO:0003676">
    <property type="term" value="F:nucleic acid binding"/>
    <property type="evidence" value="ECO:0007669"/>
    <property type="project" value="InterPro"/>
</dbReference>
<dbReference type="EMBL" id="HBIS01008366">
    <property type="protein sequence ID" value="CAE0613227.1"/>
    <property type="molecule type" value="Transcribed_RNA"/>
</dbReference>
<dbReference type="CDD" id="cd06127">
    <property type="entry name" value="DEDDh"/>
    <property type="match status" value="1"/>
</dbReference>
<evidence type="ECO:0000256" key="8">
    <source>
        <dbReference type="SAM" id="MobiDB-lite"/>
    </source>
</evidence>
<evidence type="ECO:0000256" key="3">
    <source>
        <dbReference type="ARBA" id="ARBA00022723"/>
    </source>
</evidence>
<proteinExistence type="inferred from homology"/>
<evidence type="ECO:0000256" key="1">
    <source>
        <dbReference type="ARBA" id="ARBA00001946"/>
    </source>
</evidence>
<dbReference type="SUPFAM" id="SSF53098">
    <property type="entry name" value="Ribonuclease H-like"/>
    <property type="match status" value="1"/>
</dbReference>
<protein>
    <recommendedName>
        <fullName evidence="9">Exonuclease domain-containing protein</fullName>
    </recommendedName>
</protein>
<dbReference type="GO" id="GO:0046872">
    <property type="term" value="F:metal ion binding"/>
    <property type="evidence" value="ECO:0007669"/>
    <property type="project" value="UniProtKB-KW"/>
</dbReference>
<evidence type="ECO:0000256" key="2">
    <source>
        <dbReference type="ARBA" id="ARBA00022722"/>
    </source>
</evidence>
<dbReference type="InterPro" id="IPR036397">
    <property type="entry name" value="RNaseH_sf"/>
</dbReference>
<feature type="compositionally biased region" description="Polar residues" evidence="8">
    <location>
        <begin position="394"/>
        <end position="407"/>
    </location>
</feature>
<dbReference type="GO" id="GO:0006308">
    <property type="term" value="P:DNA catabolic process"/>
    <property type="evidence" value="ECO:0007669"/>
    <property type="project" value="TreeGrafter"/>
</dbReference>
<dbReference type="FunFam" id="3.30.420.10:FF:000045">
    <property type="entry name" value="3'-5' exonuclease DinG"/>
    <property type="match status" value="1"/>
</dbReference>
<evidence type="ECO:0000313" key="10">
    <source>
        <dbReference type="EMBL" id="CAE0613227.1"/>
    </source>
</evidence>
<comment type="similarity">
    <text evidence="7">Belongs to the exonuclease superfamily. TREX family.</text>
</comment>
<dbReference type="InterPro" id="IPR013520">
    <property type="entry name" value="Ribonucl_H"/>
</dbReference>
<dbReference type="PANTHER" id="PTHR13058">
    <property type="entry name" value="THREE PRIME REPAIR EXONUCLEASE 1, 2"/>
    <property type="match status" value="1"/>
</dbReference>
<feature type="compositionally biased region" description="Basic and acidic residues" evidence="8">
    <location>
        <begin position="352"/>
        <end position="367"/>
    </location>
</feature>
<dbReference type="InterPro" id="IPR040393">
    <property type="entry name" value="TREX1/2"/>
</dbReference>
<reference evidence="10" key="1">
    <citation type="submission" date="2021-01" db="EMBL/GenBank/DDBJ databases">
        <authorList>
            <person name="Corre E."/>
            <person name="Pelletier E."/>
            <person name="Niang G."/>
            <person name="Scheremetjew M."/>
            <person name="Finn R."/>
            <person name="Kale V."/>
            <person name="Holt S."/>
            <person name="Cochrane G."/>
            <person name="Meng A."/>
            <person name="Brown T."/>
            <person name="Cohen L."/>
        </authorList>
    </citation>
    <scope>NUCLEOTIDE SEQUENCE</scope>
    <source>
        <strain evidence="10">CCMP1897</strain>
    </source>
</reference>
<dbReference type="AlphaFoldDB" id="A0A7S3UFY0"/>
<comment type="cofactor">
    <cofactor evidence="1">
        <name>Mg(2+)</name>
        <dbReference type="ChEBI" id="CHEBI:18420"/>
    </cofactor>
</comment>
<dbReference type="Pfam" id="PF00929">
    <property type="entry name" value="RNase_T"/>
    <property type="match status" value="1"/>
</dbReference>
<feature type="region of interest" description="Disordered" evidence="8">
    <location>
        <begin position="311"/>
        <end position="412"/>
    </location>
</feature>
<evidence type="ECO:0000259" key="9">
    <source>
        <dbReference type="SMART" id="SM00479"/>
    </source>
</evidence>
<keyword evidence="3" id="KW-0479">Metal-binding</keyword>
<keyword evidence="6" id="KW-0460">Magnesium</keyword>
<evidence type="ECO:0000256" key="7">
    <source>
        <dbReference type="ARBA" id="ARBA00025769"/>
    </source>
</evidence>
<evidence type="ECO:0000256" key="6">
    <source>
        <dbReference type="ARBA" id="ARBA00022842"/>
    </source>
</evidence>
<feature type="region of interest" description="Disordered" evidence="8">
    <location>
        <begin position="22"/>
        <end position="49"/>
    </location>
</feature>
<organism evidence="10">
    <name type="scientific">Picocystis salinarum</name>
    <dbReference type="NCBI Taxonomy" id="88271"/>
    <lineage>
        <taxon>Eukaryota</taxon>
        <taxon>Viridiplantae</taxon>
        <taxon>Chlorophyta</taxon>
        <taxon>Picocystophyceae</taxon>
        <taxon>Picocystales</taxon>
        <taxon>Picocystaceae</taxon>
        <taxon>Picocystis</taxon>
    </lineage>
</organism>
<dbReference type="SMART" id="SM00479">
    <property type="entry name" value="EXOIII"/>
    <property type="match status" value="1"/>
</dbReference>